<dbReference type="Proteomes" id="UP001085076">
    <property type="component" value="Miscellaneous, Linkage group lg08"/>
</dbReference>
<comment type="caution">
    <text evidence="2">The sequence shown here is derived from an EMBL/GenBank/DDBJ whole genome shotgun (WGS) entry which is preliminary data.</text>
</comment>
<sequence length="269" mass="30366">MNPVFLSRAERQKLAIQRREEVAAEKRRALEQLQQRSRPISSTEPSSSSAPDDNYEKQAEREKKIEAIKEQYLGLKKPKKRVSKPSEKFGFSFEWDNTEDTSEARARPLYQSDTKIHLPSIKGNVFNEGQSSIVGDRKSSTTHEVMDVLRHQAPWKQGQAGYARGPSLQDYSHAPQGGKRTFAALGDEVHYSDLRGYPRPSVDTAYPPPGPSYGMMPHHPMARDLYGAANHPNTFQVLHHLVLVSTSPRTLPRLLVQFVPALRKLPSET</sequence>
<feature type="region of interest" description="Disordered" evidence="1">
    <location>
        <begin position="29"/>
        <end position="63"/>
    </location>
</feature>
<feature type="compositionally biased region" description="Low complexity" evidence="1">
    <location>
        <begin position="37"/>
        <end position="51"/>
    </location>
</feature>
<protein>
    <submittedName>
        <fullName evidence="2">Uncharacterized protein</fullName>
    </submittedName>
</protein>
<organism evidence="2 3">
    <name type="scientific">Dioscorea zingiberensis</name>
    <dbReference type="NCBI Taxonomy" id="325984"/>
    <lineage>
        <taxon>Eukaryota</taxon>
        <taxon>Viridiplantae</taxon>
        <taxon>Streptophyta</taxon>
        <taxon>Embryophyta</taxon>
        <taxon>Tracheophyta</taxon>
        <taxon>Spermatophyta</taxon>
        <taxon>Magnoliopsida</taxon>
        <taxon>Liliopsida</taxon>
        <taxon>Dioscoreales</taxon>
        <taxon>Dioscoreaceae</taxon>
        <taxon>Dioscorea</taxon>
    </lineage>
</organism>
<evidence type="ECO:0000313" key="2">
    <source>
        <dbReference type="EMBL" id="KAJ0966424.1"/>
    </source>
</evidence>
<accession>A0A9D5H7R4</accession>
<feature type="compositionally biased region" description="Basic and acidic residues" evidence="1">
    <location>
        <begin position="54"/>
        <end position="63"/>
    </location>
</feature>
<reference evidence="2" key="1">
    <citation type="submission" date="2021-03" db="EMBL/GenBank/DDBJ databases">
        <authorList>
            <person name="Li Z."/>
            <person name="Yang C."/>
        </authorList>
    </citation>
    <scope>NUCLEOTIDE SEQUENCE</scope>
    <source>
        <strain evidence="2">Dzin_1.0</strain>
        <tissue evidence="2">Leaf</tissue>
    </source>
</reference>
<evidence type="ECO:0000256" key="1">
    <source>
        <dbReference type="SAM" id="MobiDB-lite"/>
    </source>
</evidence>
<reference evidence="2" key="2">
    <citation type="journal article" date="2022" name="Hortic Res">
        <title>The genome of Dioscorea zingiberensis sheds light on the biosynthesis, origin and evolution of the medicinally important diosgenin saponins.</title>
        <authorList>
            <person name="Li Y."/>
            <person name="Tan C."/>
            <person name="Li Z."/>
            <person name="Guo J."/>
            <person name="Li S."/>
            <person name="Chen X."/>
            <person name="Wang C."/>
            <person name="Dai X."/>
            <person name="Yang H."/>
            <person name="Song W."/>
            <person name="Hou L."/>
            <person name="Xu J."/>
            <person name="Tong Z."/>
            <person name="Xu A."/>
            <person name="Yuan X."/>
            <person name="Wang W."/>
            <person name="Yang Q."/>
            <person name="Chen L."/>
            <person name="Sun Z."/>
            <person name="Wang K."/>
            <person name="Pan B."/>
            <person name="Chen J."/>
            <person name="Bao Y."/>
            <person name="Liu F."/>
            <person name="Qi X."/>
            <person name="Gang D.R."/>
            <person name="Wen J."/>
            <person name="Li J."/>
        </authorList>
    </citation>
    <scope>NUCLEOTIDE SEQUENCE</scope>
    <source>
        <strain evidence="2">Dzin_1.0</strain>
    </source>
</reference>
<gene>
    <name evidence="2" type="ORF">J5N97_027562</name>
</gene>
<evidence type="ECO:0000313" key="3">
    <source>
        <dbReference type="Proteomes" id="UP001085076"/>
    </source>
</evidence>
<proteinExistence type="predicted"/>
<name>A0A9D5H7R4_9LILI</name>
<dbReference type="EMBL" id="JAGGNH010000008">
    <property type="protein sequence ID" value="KAJ0966424.1"/>
    <property type="molecule type" value="Genomic_DNA"/>
</dbReference>
<dbReference type="AlphaFoldDB" id="A0A9D5H7R4"/>
<dbReference type="OrthoDB" id="3800936at2759"/>
<keyword evidence="3" id="KW-1185">Reference proteome</keyword>